<dbReference type="InterPro" id="IPR006910">
    <property type="entry name" value="Rad21_Rec8_N"/>
</dbReference>
<dbReference type="SUPFAM" id="SSF46785">
    <property type="entry name" value="Winged helix' DNA-binding domain"/>
    <property type="match status" value="1"/>
</dbReference>
<proteinExistence type="inferred from homology"/>
<dbReference type="Proteomes" id="UP001165160">
    <property type="component" value="Unassembled WGS sequence"/>
</dbReference>
<dbReference type="InterPro" id="IPR006909">
    <property type="entry name" value="Rad21/Rec8_C_eu"/>
</dbReference>
<comment type="similarity">
    <text evidence="2">Belongs to the rad21 family.</text>
</comment>
<reference evidence="7" key="1">
    <citation type="journal article" date="2023" name="Commun. Biol.">
        <title>Genome analysis of Parmales, the sister group of diatoms, reveals the evolutionary specialization of diatoms from phago-mixotrophs to photoautotrophs.</title>
        <authorList>
            <person name="Ban H."/>
            <person name="Sato S."/>
            <person name="Yoshikawa S."/>
            <person name="Yamada K."/>
            <person name="Nakamura Y."/>
            <person name="Ichinomiya M."/>
            <person name="Sato N."/>
            <person name="Blanc-Mathieu R."/>
            <person name="Endo H."/>
            <person name="Kuwata A."/>
            <person name="Ogata H."/>
        </authorList>
    </citation>
    <scope>NUCLEOTIDE SEQUENCE [LARGE SCALE GENOMIC DNA]</scope>
    <source>
        <strain evidence="7">NIES 3699</strain>
    </source>
</reference>
<organism evidence="6 7">
    <name type="scientific">Triparma verrucosa</name>
    <dbReference type="NCBI Taxonomy" id="1606542"/>
    <lineage>
        <taxon>Eukaryota</taxon>
        <taxon>Sar</taxon>
        <taxon>Stramenopiles</taxon>
        <taxon>Ochrophyta</taxon>
        <taxon>Bolidophyceae</taxon>
        <taxon>Parmales</taxon>
        <taxon>Triparmaceae</taxon>
        <taxon>Triparma</taxon>
    </lineage>
</organism>
<dbReference type="GO" id="GO:0007062">
    <property type="term" value="P:sister chromatid cohesion"/>
    <property type="evidence" value="ECO:0007669"/>
    <property type="project" value="InterPro"/>
</dbReference>
<gene>
    <name evidence="6" type="ORF">TrVE_jg7269</name>
</gene>
<dbReference type="GO" id="GO:0008278">
    <property type="term" value="C:cohesin complex"/>
    <property type="evidence" value="ECO:0007669"/>
    <property type="project" value="InterPro"/>
</dbReference>
<keyword evidence="7" id="KW-1185">Reference proteome</keyword>
<accession>A0A9W7F1S1</accession>
<evidence type="ECO:0000256" key="2">
    <source>
        <dbReference type="ARBA" id="ARBA00009870"/>
    </source>
</evidence>
<evidence type="ECO:0000259" key="4">
    <source>
        <dbReference type="Pfam" id="PF04824"/>
    </source>
</evidence>
<dbReference type="InterPro" id="IPR023093">
    <property type="entry name" value="ScpA-like_C"/>
</dbReference>
<dbReference type="PANTHER" id="PTHR12585">
    <property type="entry name" value="SCC1 / RAD21 FAMILY MEMBER"/>
    <property type="match status" value="1"/>
</dbReference>
<dbReference type="EMBL" id="BRXX01000226">
    <property type="protein sequence ID" value="GMH98885.1"/>
    <property type="molecule type" value="Genomic_DNA"/>
</dbReference>
<evidence type="ECO:0000313" key="7">
    <source>
        <dbReference type="Proteomes" id="UP001165160"/>
    </source>
</evidence>
<dbReference type="PANTHER" id="PTHR12585:SF69">
    <property type="entry name" value="FI11703P"/>
    <property type="match status" value="1"/>
</dbReference>
<evidence type="ECO:0000256" key="3">
    <source>
        <dbReference type="ARBA" id="ARBA00023242"/>
    </source>
</evidence>
<dbReference type="InterPro" id="IPR039781">
    <property type="entry name" value="Rad21/Rec8-like"/>
</dbReference>
<comment type="subcellular location">
    <subcellularLocation>
        <location evidence="1">Nucleus</location>
    </subcellularLocation>
</comment>
<dbReference type="GO" id="GO:0003682">
    <property type="term" value="F:chromatin binding"/>
    <property type="evidence" value="ECO:0007669"/>
    <property type="project" value="TreeGrafter"/>
</dbReference>
<evidence type="ECO:0000313" key="6">
    <source>
        <dbReference type="EMBL" id="GMH98885.1"/>
    </source>
</evidence>
<feature type="domain" description="Rad21/Rec8-like protein C-terminal eukaryotic" evidence="4">
    <location>
        <begin position="525"/>
        <end position="576"/>
    </location>
</feature>
<dbReference type="GO" id="GO:1990414">
    <property type="term" value="P:replication-born double-strand break repair via sister chromatid exchange"/>
    <property type="evidence" value="ECO:0007669"/>
    <property type="project" value="TreeGrafter"/>
</dbReference>
<dbReference type="AlphaFoldDB" id="A0A9W7F1S1"/>
<dbReference type="InterPro" id="IPR036390">
    <property type="entry name" value="WH_DNA-bd_sf"/>
</dbReference>
<evidence type="ECO:0000259" key="5">
    <source>
        <dbReference type="Pfam" id="PF04825"/>
    </source>
</evidence>
<name>A0A9W7F1S1_9STRA</name>
<keyword evidence="3" id="KW-0539">Nucleus</keyword>
<sequence length="582" mass="62569">MFYSQIVLAKKGPLGKIWLAAHFSDKKLAKPQIFSTDIAASVNSIVNPTVPLALRVSGHLLLGVVRIYSRKVKYLMADCNEALVKIKMAFRPGVVDMDDANNRATTNPAQINVANFGEFVDAGTGTGIVLLNDGAENNGDAFALPFDLDALPANSDWVVATQDNEDAVNISKRLSTSIAGEEWAAFNPDGAEGNFFDDDGMGGSPSKRGRFSDVEMVRGANDSADLAAARRASAGGMSKDGFADDGFGGGDDMLPDDMGDAFGANDVSMDVSGGDVFGEGRASLGGLDGLDEAAAAPNKKKRKRRKVVIDNDNTELSSEHIKSMLADTSKITGKAFNPREVTDDESSVTDNTYTWEEQLQRPNFAADDAIAPELLQTWARTLTTNNDVGYRLKRSVRRQMAMAKVVEEEEREMKKKSELAEMEQGRFADDDGMGDMGGDNFDMGGDDNFMMGEDDGMPEMPADVSFGSNIDVNAGKTSIGGEEFALGAVNDLNVEDVKVDAAGNKWHPHTTKVLSMLKSNMSGSKSLSFDTLSVGCSRRTAAGVFFELLQLKTWDYIEVEQTEAYGDIAVAKGVKFDEEVAA</sequence>
<dbReference type="Gene3D" id="1.10.10.580">
    <property type="entry name" value="Structural maintenance of chromosome 1. Chain E"/>
    <property type="match status" value="1"/>
</dbReference>
<dbReference type="Pfam" id="PF04825">
    <property type="entry name" value="Rad21_Rec8_N"/>
    <property type="match status" value="1"/>
</dbReference>
<protein>
    <recommendedName>
        <fullName evidence="8">Double-strand-break repair protein rad21</fullName>
    </recommendedName>
</protein>
<feature type="domain" description="Rad21/Rec8-like protein N-terminal" evidence="5">
    <location>
        <begin position="1"/>
        <end position="103"/>
    </location>
</feature>
<dbReference type="Pfam" id="PF04824">
    <property type="entry name" value="Rad21_Rec8"/>
    <property type="match status" value="1"/>
</dbReference>
<dbReference type="GO" id="GO:0005634">
    <property type="term" value="C:nucleus"/>
    <property type="evidence" value="ECO:0007669"/>
    <property type="project" value="UniProtKB-SubCell"/>
</dbReference>
<evidence type="ECO:0008006" key="8">
    <source>
        <dbReference type="Google" id="ProtNLM"/>
    </source>
</evidence>
<comment type="caution">
    <text evidence="6">The sequence shown here is derived from an EMBL/GenBank/DDBJ whole genome shotgun (WGS) entry which is preliminary data.</text>
</comment>
<evidence type="ECO:0000256" key="1">
    <source>
        <dbReference type="ARBA" id="ARBA00004123"/>
    </source>
</evidence>